<dbReference type="InterPro" id="IPR050131">
    <property type="entry name" value="Peptidase_S8_subtilisin-like"/>
</dbReference>
<dbReference type="InterPro" id="IPR023828">
    <property type="entry name" value="Peptidase_S8_Ser-AS"/>
</dbReference>
<evidence type="ECO:0000313" key="9">
    <source>
        <dbReference type="EMBL" id="RKT74445.1"/>
    </source>
</evidence>
<dbReference type="Gene3D" id="3.30.70.80">
    <property type="entry name" value="Peptidase S8 propeptide/proteinase inhibitor I9"/>
    <property type="match status" value="1"/>
</dbReference>
<evidence type="ECO:0000256" key="4">
    <source>
        <dbReference type="ARBA" id="ARBA00022825"/>
    </source>
</evidence>
<dbReference type="SUPFAM" id="SSF49785">
    <property type="entry name" value="Galactose-binding domain-like"/>
    <property type="match status" value="1"/>
</dbReference>
<dbReference type="PRINTS" id="PR00723">
    <property type="entry name" value="SUBTILISIN"/>
</dbReference>
<name>A0A495XML5_9PSEU</name>
<feature type="signal peptide" evidence="7">
    <location>
        <begin position="1"/>
        <end position="27"/>
    </location>
</feature>
<dbReference type="AlphaFoldDB" id="A0A495XML5"/>
<dbReference type="InterPro" id="IPR000209">
    <property type="entry name" value="Peptidase_S8/S53_dom"/>
</dbReference>
<dbReference type="Proteomes" id="UP000272729">
    <property type="component" value="Unassembled WGS sequence"/>
</dbReference>
<dbReference type="InterPro" id="IPR010259">
    <property type="entry name" value="S8pro/Inhibitor_I9"/>
</dbReference>
<dbReference type="SUPFAM" id="SSF52743">
    <property type="entry name" value="Subtilisin-like"/>
    <property type="match status" value="1"/>
</dbReference>
<feature type="chain" id="PRO_5019766889" evidence="7">
    <location>
        <begin position="28"/>
        <end position="626"/>
    </location>
</feature>
<dbReference type="PROSITE" id="PS00136">
    <property type="entry name" value="SUBTILASE_ASP"/>
    <property type="match status" value="1"/>
</dbReference>
<evidence type="ECO:0000256" key="5">
    <source>
        <dbReference type="PROSITE-ProRule" id="PRU01240"/>
    </source>
</evidence>
<dbReference type="InterPro" id="IPR015500">
    <property type="entry name" value="Peptidase_S8_subtilisin-rel"/>
</dbReference>
<keyword evidence="2 5" id="KW-0645">Protease</keyword>
<dbReference type="InterPro" id="IPR037045">
    <property type="entry name" value="S8pro/Inhibitor_I9_sf"/>
</dbReference>
<dbReference type="EMBL" id="RBXR01000001">
    <property type="protein sequence ID" value="RKT74445.1"/>
    <property type="molecule type" value="Genomic_DNA"/>
</dbReference>
<feature type="active site" description="Charge relay system" evidence="5">
    <location>
        <position position="344"/>
    </location>
</feature>
<dbReference type="PROSITE" id="PS00138">
    <property type="entry name" value="SUBTILASE_SER"/>
    <property type="match status" value="1"/>
</dbReference>
<feature type="active site" description="Charge relay system" evidence="5">
    <location>
        <position position="150"/>
    </location>
</feature>
<dbReference type="InterPro" id="IPR023827">
    <property type="entry name" value="Peptidase_S8_Asp-AS"/>
</dbReference>
<dbReference type="GO" id="GO:0005615">
    <property type="term" value="C:extracellular space"/>
    <property type="evidence" value="ECO:0007669"/>
    <property type="project" value="TreeGrafter"/>
</dbReference>
<dbReference type="PROSITE" id="PS51892">
    <property type="entry name" value="SUBTILASE"/>
    <property type="match status" value="1"/>
</dbReference>
<dbReference type="GO" id="GO:0004252">
    <property type="term" value="F:serine-type endopeptidase activity"/>
    <property type="evidence" value="ECO:0007669"/>
    <property type="project" value="UniProtKB-UniRule"/>
</dbReference>
<dbReference type="FunFam" id="3.40.50.200:FF:000014">
    <property type="entry name" value="Proteinase K"/>
    <property type="match status" value="1"/>
</dbReference>
<dbReference type="PROSITE" id="PS51829">
    <property type="entry name" value="P_HOMO_B"/>
    <property type="match status" value="1"/>
</dbReference>
<dbReference type="InterPro" id="IPR022398">
    <property type="entry name" value="Peptidase_S8_His-AS"/>
</dbReference>
<dbReference type="Pfam" id="PF05922">
    <property type="entry name" value="Inhibitor_I9"/>
    <property type="match status" value="1"/>
</dbReference>
<dbReference type="PANTHER" id="PTHR43806">
    <property type="entry name" value="PEPTIDASE S8"/>
    <property type="match status" value="1"/>
</dbReference>
<comment type="similarity">
    <text evidence="1 5 6">Belongs to the peptidase S8 family.</text>
</comment>
<keyword evidence="4 5" id="KW-0720">Serine protease</keyword>
<gene>
    <name evidence="9" type="ORF">DFJ66_7803</name>
</gene>
<dbReference type="PROSITE" id="PS00137">
    <property type="entry name" value="SUBTILASE_HIS"/>
    <property type="match status" value="1"/>
</dbReference>
<feature type="active site" description="Charge relay system" evidence="5">
    <location>
        <position position="185"/>
    </location>
</feature>
<comment type="caution">
    <text evidence="9">The sequence shown here is derived from an EMBL/GenBank/DDBJ whole genome shotgun (WGS) entry which is preliminary data.</text>
</comment>
<dbReference type="InterPro" id="IPR008979">
    <property type="entry name" value="Galactose-bd-like_sf"/>
</dbReference>
<reference evidence="9 10" key="1">
    <citation type="submission" date="2018-10" db="EMBL/GenBank/DDBJ databases">
        <title>Sequencing the genomes of 1000 actinobacteria strains.</title>
        <authorList>
            <person name="Klenk H.-P."/>
        </authorList>
    </citation>
    <scope>NUCLEOTIDE SEQUENCE [LARGE SCALE GENOMIC DNA]</scope>
    <source>
        <strain evidence="9 10">DSM 43911</strain>
    </source>
</reference>
<evidence type="ECO:0000256" key="1">
    <source>
        <dbReference type="ARBA" id="ARBA00011073"/>
    </source>
</evidence>
<evidence type="ECO:0000259" key="8">
    <source>
        <dbReference type="PROSITE" id="PS51829"/>
    </source>
</evidence>
<feature type="domain" description="P/Homo B" evidence="8">
    <location>
        <begin position="505"/>
        <end position="626"/>
    </location>
</feature>
<sequence length="626" mass="63713">MKRRRTSVGAVVAVVALVGALPTAAEAQEGDITVSAGAEVVAGQYIVTLARGQLSASASELGARYGGTVRRTFSRALHGFVVTLPEKQARRMAADPRVARVEADAVVRGLGSRTTSLWNLDRSDQRTAILDGAYQYADEAGRGVTAYVLDTGIRMSHSDFGGRARFGFDAIGDGLNGEDCNTDGHGTHVAGTIGGATHGLADKVNLVSVRVLSCDNLGTISQIVAGVEWVTANAAKPAVVNMSLGAAGRSPTEEDAITASIATGLTYVIAAGNDAVDACTFSPAAVPNAITVAAANSIDERATNWGNGAGSNFGPCVDIFAPGQDIKSTHNATDSATRILRGTSMAAPHVAGAAALVLSRFPDATPAEVTAVLVNRATPGVLRADNLGSGSPNKLLYTGGAFEAPLRDFSVGVGSSTATVGAGQSVTVAVSTTNLIPQGQTIRLSATGAPAGATLSVNPAEVAAGQSATLTMSVAPGVNIPAGFTATVTGTGRYGLTRTASVAVTVPFTQVCSVSNTTTLPVPDLGTVSSTVEVTACPRKVASDATARVRAQHPYRGDLSLVLRAPDGTEQVLREADGDDAAADLDQVFPLRMSTVDANGVWTLVVRDNFGFDQGAVTGWDLVLAA</sequence>
<evidence type="ECO:0000256" key="3">
    <source>
        <dbReference type="ARBA" id="ARBA00022801"/>
    </source>
</evidence>
<evidence type="ECO:0000313" key="10">
    <source>
        <dbReference type="Proteomes" id="UP000272729"/>
    </source>
</evidence>
<keyword evidence="10" id="KW-1185">Reference proteome</keyword>
<protein>
    <submittedName>
        <fullName evidence="9">Peptidase inhibitor I9</fullName>
    </submittedName>
</protein>
<accession>A0A495XML5</accession>
<proteinExistence type="inferred from homology"/>
<keyword evidence="7" id="KW-0732">Signal</keyword>
<dbReference type="SUPFAM" id="SSF54897">
    <property type="entry name" value="Protease propeptides/inhibitors"/>
    <property type="match status" value="1"/>
</dbReference>
<dbReference type="Pfam" id="PF01483">
    <property type="entry name" value="P_proprotein"/>
    <property type="match status" value="1"/>
</dbReference>
<keyword evidence="3 5" id="KW-0378">Hydrolase</keyword>
<evidence type="ECO:0000256" key="7">
    <source>
        <dbReference type="SAM" id="SignalP"/>
    </source>
</evidence>
<dbReference type="InterPro" id="IPR002884">
    <property type="entry name" value="P_dom"/>
</dbReference>
<dbReference type="InterPro" id="IPR034193">
    <property type="entry name" value="PCSK9_ProteinaseK-like"/>
</dbReference>
<dbReference type="Gene3D" id="2.60.120.260">
    <property type="entry name" value="Galactose-binding domain-like"/>
    <property type="match status" value="1"/>
</dbReference>
<dbReference type="InterPro" id="IPR036852">
    <property type="entry name" value="Peptidase_S8/S53_dom_sf"/>
</dbReference>
<evidence type="ECO:0000256" key="6">
    <source>
        <dbReference type="RuleBase" id="RU003355"/>
    </source>
</evidence>
<dbReference type="CDD" id="cd04077">
    <property type="entry name" value="Peptidases_S8_PCSK9_ProteinaseK_like"/>
    <property type="match status" value="1"/>
</dbReference>
<organism evidence="9 10">
    <name type="scientific">Saccharothrix variisporea</name>
    <dbReference type="NCBI Taxonomy" id="543527"/>
    <lineage>
        <taxon>Bacteria</taxon>
        <taxon>Bacillati</taxon>
        <taxon>Actinomycetota</taxon>
        <taxon>Actinomycetes</taxon>
        <taxon>Pseudonocardiales</taxon>
        <taxon>Pseudonocardiaceae</taxon>
        <taxon>Saccharothrix</taxon>
    </lineage>
</organism>
<dbReference type="GO" id="GO:0006508">
    <property type="term" value="P:proteolysis"/>
    <property type="evidence" value="ECO:0007669"/>
    <property type="project" value="UniProtKB-KW"/>
</dbReference>
<dbReference type="PANTHER" id="PTHR43806:SF11">
    <property type="entry name" value="CEREVISIN-RELATED"/>
    <property type="match status" value="1"/>
</dbReference>
<dbReference type="Pfam" id="PF00082">
    <property type="entry name" value="Peptidase_S8"/>
    <property type="match status" value="1"/>
</dbReference>
<dbReference type="Gene3D" id="3.40.50.200">
    <property type="entry name" value="Peptidase S8/S53 domain"/>
    <property type="match status" value="1"/>
</dbReference>
<evidence type="ECO:0000256" key="2">
    <source>
        <dbReference type="ARBA" id="ARBA00022670"/>
    </source>
</evidence>